<evidence type="ECO:0000313" key="1">
    <source>
        <dbReference type="EMBL" id="STD27808.1"/>
    </source>
</evidence>
<dbReference type="Proteomes" id="UP000255163">
    <property type="component" value="Unassembled WGS sequence"/>
</dbReference>
<organism evidence="1 2">
    <name type="scientific">Enterobacter asburiae</name>
    <dbReference type="NCBI Taxonomy" id="61645"/>
    <lineage>
        <taxon>Bacteria</taxon>
        <taxon>Pseudomonadati</taxon>
        <taxon>Pseudomonadota</taxon>
        <taxon>Gammaproteobacteria</taxon>
        <taxon>Enterobacterales</taxon>
        <taxon>Enterobacteriaceae</taxon>
        <taxon>Enterobacter</taxon>
        <taxon>Enterobacter cloacae complex</taxon>
    </lineage>
</organism>
<accession>A0A376FM61</accession>
<gene>
    <name evidence="1" type="ORF">NCTC12123_06438</name>
</gene>
<dbReference type="RefSeq" id="WP_059347825.1">
    <property type="nucleotide sequence ID" value="NZ_CAIZTE010000014.1"/>
</dbReference>
<name>A0A376FM61_ENTAS</name>
<dbReference type="AlphaFoldDB" id="A0A376FM61"/>
<reference evidence="1 2" key="1">
    <citation type="submission" date="2018-06" db="EMBL/GenBank/DDBJ databases">
        <authorList>
            <consortium name="Pathogen Informatics"/>
            <person name="Doyle S."/>
        </authorList>
    </citation>
    <scope>NUCLEOTIDE SEQUENCE [LARGE SCALE GENOMIC DNA]</scope>
    <source>
        <strain evidence="1 2">NCTC12123</strain>
    </source>
</reference>
<proteinExistence type="predicted"/>
<sequence length="63" mass="7002">MIEKTEIGDHLPDNGRVLVTLRNGKISALRTAHDDEHLASLKSLFELAELSGFTIVEKDKTKV</sequence>
<protein>
    <submittedName>
        <fullName evidence="1">Uncharacterized protein</fullName>
    </submittedName>
</protein>
<dbReference type="EMBL" id="UFYI01000007">
    <property type="protein sequence ID" value="STD27808.1"/>
    <property type="molecule type" value="Genomic_DNA"/>
</dbReference>
<evidence type="ECO:0000313" key="2">
    <source>
        <dbReference type="Proteomes" id="UP000255163"/>
    </source>
</evidence>